<feature type="transmembrane region" description="Helical" evidence="1">
    <location>
        <begin position="52"/>
        <end position="69"/>
    </location>
</feature>
<evidence type="ECO:0000256" key="1">
    <source>
        <dbReference type="SAM" id="Phobius"/>
    </source>
</evidence>
<evidence type="ECO:0000313" key="3">
    <source>
        <dbReference type="Proteomes" id="UP001204579"/>
    </source>
</evidence>
<dbReference type="Pfam" id="PF14093">
    <property type="entry name" value="DUF4271"/>
    <property type="match status" value="1"/>
</dbReference>
<reference evidence="2 3" key="1">
    <citation type="submission" date="2022-08" db="EMBL/GenBank/DDBJ databases">
        <authorList>
            <person name="Zeman M."/>
            <person name="Kubasova T."/>
        </authorList>
    </citation>
    <scope>NUCLEOTIDE SEQUENCE [LARGE SCALE GENOMIC DNA]</scope>
    <source>
        <strain evidence="2 3">ET62</strain>
    </source>
</reference>
<feature type="transmembrane region" description="Helical" evidence="1">
    <location>
        <begin position="205"/>
        <end position="223"/>
    </location>
</feature>
<gene>
    <name evidence="2" type="ORF">NW209_09270</name>
</gene>
<keyword evidence="3" id="KW-1185">Reference proteome</keyword>
<feature type="transmembrane region" description="Helical" evidence="1">
    <location>
        <begin position="235"/>
        <end position="255"/>
    </location>
</feature>
<accession>A0AAW5N0R0</accession>
<dbReference type="Proteomes" id="UP001204579">
    <property type="component" value="Unassembled WGS sequence"/>
</dbReference>
<name>A0AAW5N0R0_9BACT</name>
<feature type="transmembrane region" description="Helical" evidence="1">
    <location>
        <begin position="129"/>
        <end position="153"/>
    </location>
</feature>
<evidence type="ECO:0000313" key="2">
    <source>
        <dbReference type="EMBL" id="MCR8874201.1"/>
    </source>
</evidence>
<dbReference type="RefSeq" id="WP_235301449.1">
    <property type="nucleotide sequence ID" value="NZ_CALULB010000017.1"/>
</dbReference>
<keyword evidence="1" id="KW-1133">Transmembrane helix</keyword>
<protein>
    <submittedName>
        <fullName evidence="2">DUF4271 domain-containing protein</fullName>
    </submittedName>
</protein>
<dbReference type="EMBL" id="JANRHJ010000009">
    <property type="protein sequence ID" value="MCR8874201.1"/>
    <property type="molecule type" value="Genomic_DNA"/>
</dbReference>
<organism evidence="2 3">
    <name type="scientific">Phocaeicola barnesiae</name>
    <dbReference type="NCBI Taxonomy" id="376804"/>
    <lineage>
        <taxon>Bacteria</taxon>
        <taxon>Pseudomonadati</taxon>
        <taxon>Bacteroidota</taxon>
        <taxon>Bacteroidia</taxon>
        <taxon>Bacteroidales</taxon>
        <taxon>Bacteroidaceae</taxon>
        <taxon>Phocaeicola</taxon>
    </lineage>
</organism>
<comment type="caution">
    <text evidence="2">The sequence shown here is derived from an EMBL/GenBank/DDBJ whole genome shotgun (WGS) entry which is preliminary data.</text>
</comment>
<proteinExistence type="predicted"/>
<sequence length="269" mass="31391">MTDDCHIGFNYLQELHEQQQQQIDQALVRSMQTADLSGMKGEDLPYLLRSDHVISCILLVCFILFTLALRNGKKVLYQHMKNFFHHKKRSSLFDDVPNSDSRYVLALVTVTCILSGFCLYDYFSDENKMLFQLIPHSILLSVYIGAFALLILYKWGAYNFVNWIFFDKEKQKLWMIAFFDILVGAGFLLFPLVLLAVYFDLNANTAKILIFIILGFTKIMLFYKCIRNFFPHIHGSFHLILYFCALEIVPDLFLWKGIGFINNVLILKF</sequence>
<keyword evidence="1" id="KW-0472">Membrane</keyword>
<keyword evidence="1" id="KW-0812">Transmembrane</keyword>
<dbReference type="InterPro" id="IPR025367">
    <property type="entry name" value="DUF4271"/>
</dbReference>
<feature type="transmembrane region" description="Helical" evidence="1">
    <location>
        <begin position="103"/>
        <end position="123"/>
    </location>
</feature>
<dbReference type="AlphaFoldDB" id="A0AAW5N0R0"/>
<feature type="transmembrane region" description="Helical" evidence="1">
    <location>
        <begin position="173"/>
        <end position="199"/>
    </location>
</feature>